<accession>A0A644YRH3</accession>
<organism evidence="1">
    <name type="scientific">bioreactor metagenome</name>
    <dbReference type="NCBI Taxonomy" id="1076179"/>
    <lineage>
        <taxon>unclassified sequences</taxon>
        <taxon>metagenomes</taxon>
        <taxon>ecological metagenomes</taxon>
    </lineage>
</organism>
<dbReference type="EMBL" id="VSSQ01005983">
    <property type="protein sequence ID" value="MPM31116.1"/>
    <property type="molecule type" value="Genomic_DNA"/>
</dbReference>
<reference evidence="1" key="1">
    <citation type="submission" date="2019-08" db="EMBL/GenBank/DDBJ databases">
        <authorList>
            <person name="Kucharzyk K."/>
            <person name="Murdoch R.W."/>
            <person name="Higgins S."/>
            <person name="Loffler F."/>
        </authorList>
    </citation>
    <scope>NUCLEOTIDE SEQUENCE</scope>
</reference>
<evidence type="ECO:0000313" key="1">
    <source>
        <dbReference type="EMBL" id="MPM31116.1"/>
    </source>
</evidence>
<name>A0A644YRH3_9ZZZZ</name>
<comment type="caution">
    <text evidence="1">The sequence shown here is derived from an EMBL/GenBank/DDBJ whole genome shotgun (WGS) entry which is preliminary data.</text>
</comment>
<gene>
    <name evidence="1" type="ORF">SDC9_77669</name>
</gene>
<sequence>MRNDIIYLKLYISDNDRYNPEIKCRGFSQWFRKAMYLGKKYNCNVGFFNQTLHEKFDSFDDEEESDCFD</sequence>
<protein>
    <submittedName>
        <fullName evidence="1">Uncharacterized protein</fullName>
    </submittedName>
</protein>
<proteinExistence type="predicted"/>
<dbReference type="AlphaFoldDB" id="A0A644YRH3"/>